<keyword evidence="4 5" id="KW-0472">Membrane</keyword>
<evidence type="ECO:0000313" key="8">
    <source>
        <dbReference type="Proteomes" id="UP001189143"/>
    </source>
</evidence>
<evidence type="ECO:0000256" key="5">
    <source>
        <dbReference type="SAM" id="Phobius"/>
    </source>
</evidence>
<comment type="caution">
    <text evidence="7">The sequence shown here is derived from an EMBL/GenBank/DDBJ whole genome shotgun (WGS) entry which is preliminary data.</text>
</comment>
<dbReference type="PANTHER" id="PTHR37422">
    <property type="entry name" value="TEICHURONIC ACID BIOSYNTHESIS PROTEIN TUAE"/>
    <property type="match status" value="1"/>
</dbReference>
<feature type="transmembrane region" description="Helical" evidence="5">
    <location>
        <begin position="114"/>
        <end position="137"/>
    </location>
</feature>
<dbReference type="InterPro" id="IPR051533">
    <property type="entry name" value="WaaL-like"/>
</dbReference>
<gene>
    <name evidence="7" type="ORF">CNEO2_90016</name>
</gene>
<dbReference type="Pfam" id="PF04932">
    <property type="entry name" value="Wzy_C"/>
    <property type="match status" value="1"/>
</dbReference>
<comment type="subcellular location">
    <subcellularLocation>
        <location evidence="1">Membrane</location>
        <topology evidence="1">Multi-pass membrane protein</topology>
    </subcellularLocation>
</comment>
<feature type="domain" description="O-antigen ligase-related" evidence="6">
    <location>
        <begin position="453"/>
        <end position="538"/>
    </location>
</feature>
<feature type="transmembrane region" description="Helical" evidence="5">
    <location>
        <begin position="584"/>
        <end position="605"/>
    </location>
</feature>
<evidence type="ECO:0000256" key="1">
    <source>
        <dbReference type="ARBA" id="ARBA00004141"/>
    </source>
</evidence>
<feature type="transmembrane region" description="Helical" evidence="5">
    <location>
        <begin position="263"/>
        <end position="284"/>
    </location>
</feature>
<keyword evidence="7" id="KW-0813">Transport</keyword>
<organism evidence="7 8">
    <name type="scientific">Clostridium neonatale</name>
    <dbReference type="NCBI Taxonomy" id="137838"/>
    <lineage>
        <taxon>Bacteria</taxon>
        <taxon>Bacillati</taxon>
        <taxon>Bacillota</taxon>
        <taxon>Clostridia</taxon>
        <taxon>Eubacteriales</taxon>
        <taxon>Clostridiaceae</taxon>
        <taxon>Clostridium</taxon>
    </lineage>
</organism>
<dbReference type="GO" id="GO:0016020">
    <property type="term" value="C:membrane"/>
    <property type="evidence" value="ECO:0007669"/>
    <property type="project" value="UniProtKB-SubCell"/>
</dbReference>
<feature type="transmembrane region" description="Helical" evidence="5">
    <location>
        <begin position="12"/>
        <end position="30"/>
    </location>
</feature>
<sequence length="610" mass="68474">MENLKKYLKENPIGFFLPISFVLAIVPLIVRAKEVKLDEFSQTIWGVSTQYELFSQNKFILLAIFTVIAIFISIIYFKYIFEKKDKIVHIILLLTIIFLILSLLSSIFSPYKHIAFWGVYNRAEGFITIACYLLLFIYSIYTFKSTDNFRFVVIPILIIVFINAFLGMFQYAGQDLINTELGKLISIPTSIAEKTGGQLSLLYESGKLYGTLFHYNYVGSFVAVTLPLLFCSIFIEDDIIYKIVNCIGFLAALWLLFGSTSRGGLIGVFASIILAIIIFGKLIFKNKKQFFITIASIAVIIVGLNFMTGGSVFTRVPSLFKDAFSIFSNTSDVNYKDLVPVKDITNENGDVQVVFQNETLNISFEDNKYKFTDSSNNKISISKGDDCYLLDNDKLSTVSFKLFKSSEAADKMDVLQLAPTGDSKNSFLFKVKDDGSIHLVNPSNFEDIDIEFPETFGFAGKEKLGSARGYIWSRSIPLLKDNLILGKGPDTFVLEFPQNDLIGKYYAYDTPNMIVDKPHNLYLQIALNNGLIALIAFLGVMLIYIIDSLKLYALKKEYEISELFGAAISLGVIGYLLAGVFNDSVISVAPIFWILLGVGVAVNYMNRKTL</sequence>
<evidence type="ECO:0000259" key="6">
    <source>
        <dbReference type="Pfam" id="PF04932"/>
    </source>
</evidence>
<feature type="transmembrane region" description="Helical" evidence="5">
    <location>
        <begin position="291"/>
        <end position="313"/>
    </location>
</feature>
<keyword evidence="2 5" id="KW-0812">Transmembrane</keyword>
<reference evidence="7" key="1">
    <citation type="submission" date="2022-10" db="EMBL/GenBank/DDBJ databases">
        <authorList>
            <person name="Aires J."/>
            <person name="Mesa V."/>
        </authorList>
    </citation>
    <scope>NUCLEOTIDE SEQUENCE</scope>
    <source>
        <strain evidence="7">Clostridium neonatale JD116</strain>
    </source>
</reference>
<keyword evidence="7" id="KW-0762">Sugar transport</keyword>
<dbReference type="PANTHER" id="PTHR37422:SF23">
    <property type="entry name" value="TEICHURONIC ACID BIOSYNTHESIS PROTEIN TUAE"/>
    <property type="match status" value="1"/>
</dbReference>
<protein>
    <submittedName>
        <fullName evidence="7">Cell wall sugar transporter</fullName>
    </submittedName>
</protein>
<dbReference type="AlphaFoldDB" id="A0AAD2DG15"/>
<feature type="transmembrane region" description="Helical" evidence="5">
    <location>
        <begin position="212"/>
        <end position="232"/>
    </location>
</feature>
<dbReference type="RefSeq" id="WP_394372079.1">
    <property type="nucleotide sequence ID" value="NZ_CAMRXC010000229.1"/>
</dbReference>
<feature type="transmembrane region" description="Helical" evidence="5">
    <location>
        <begin position="87"/>
        <end position="108"/>
    </location>
</feature>
<proteinExistence type="predicted"/>
<evidence type="ECO:0000313" key="7">
    <source>
        <dbReference type="EMBL" id="CAI3700009.1"/>
    </source>
</evidence>
<feature type="transmembrane region" description="Helical" evidence="5">
    <location>
        <begin position="149"/>
        <end position="172"/>
    </location>
</feature>
<dbReference type="InterPro" id="IPR007016">
    <property type="entry name" value="O-antigen_ligase-rel_domated"/>
</dbReference>
<feature type="transmembrane region" description="Helical" evidence="5">
    <location>
        <begin position="59"/>
        <end position="80"/>
    </location>
</feature>
<evidence type="ECO:0000256" key="4">
    <source>
        <dbReference type="ARBA" id="ARBA00023136"/>
    </source>
</evidence>
<evidence type="ECO:0000256" key="2">
    <source>
        <dbReference type="ARBA" id="ARBA00022692"/>
    </source>
</evidence>
<feature type="transmembrane region" description="Helical" evidence="5">
    <location>
        <begin position="558"/>
        <end position="578"/>
    </location>
</feature>
<keyword evidence="3 5" id="KW-1133">Transmembrane helix</keyword>
<evidence type="ECO:0000256" key="3">
    <source>
        <dbReference type="ARBA" id="ARBA00022989"/>
    </source>
</evidence>
<name>A0AAD2DG15_9CLOT</name>
<feature type="transmembrane region" description="Helical" evidence="5">
    <location>
        <begin position="521"/>
        <end position="546"/>
    </location>
</feature>
<feature type="transmembrane region" description="Helical" evidence="5">
    <location>
        <begin position="239"/>
        <end position="257"/>
    </location>
</feature>
<dbReference type="EMBL" id="CAMTCP010000303">
    <property type="protein sequence ID" value="CAI3700009.1"/>
    <property type="molecule type" value="Genomic_DNA"/>
</dbReference>
<dbReference type="Proteomes" id="UP001189143">
    <property type="component" value="Unassembled WGS sequence"/>
</dbReference>
<accession>A0AAD2DG15</accession>